<name>A0A7W4TKH0_KINRA</name>
<dbReference type="AlphaFoldDB" id="A0A7W4TKH0"/>
<feature type="domain" description="YbaK/aminoacyl-tRNA synthetase-associated" evidence="1">
    <location>
        <begin position="26"/>
        <end position="144"/>
    </location>
</feature>
<accession>A0A7W4TKH0</accession>
<evidence type="ECO:0000313" key="3">
    <source>
        <dbReference type="Proteomes" id="UP000533269"/>
    </source>
</evidence>
<dbReference type="PANTHER" id="PTHR30411">
    <property type="entry name" value="CYTOPLASMIC PROTEIN"/>
    <property type="match status" value="1"/>
</dbReference>
<dbReference type="InterPro" id="IPR036754">
    <property type="entry name" value="YbaK/aa-tRNA-synt-asso_dom_sf"/>
</dbReference>
<dbReference type="SUPFAM" id="SSF55826">
    <property type="entry name" value="YbaK/ProRS associated domain"/>
    <property type="match status" value="1"/>
</dbReference>
<dbReference type="Pfam" id="PF04073">
    <property type="entry name" value="tRNA_edit"/>
    <property type="match status" value="1"/>
</dbReference>
<proteinExistence type="predicted"/>
<sequence length="155" mass="15852">MHRNAEVVSEALRAAGAEPEVVELTAPARTAAEAAGALGCPVGAIASSLLFLADGDPVLVLTSGAHRVDPEHTAAVLGARELTRPGAAAVRAATGQPIGGVAPVGHPTHLRTVVDVDLLRYDVVWAAAGTPRTVFPTTYAELLRICDAEPVTVQP</sequence>
<dbReference type="InterPro" id="IPR007214">
    <property type="entry name" value="YbaK/aa-tRNA-synth-assoc-dom"/>
</dbReference>
<dbReference type="GO" id="GO:0002161">
    <property type="term" value="F:aminoacyl-tRNA deacylase activity"/>
    <property type="evidence" value="ECO:0007669"/>
    <property type="project" value="InterPro"/>
</dbReference>
<dbReference type="RefSeq" id="WP_012084900.1">
    <property type="nucleotide sequence ID" value="NZ_JACHVY010000001.1"/>
</dbReference>
<comment type="caution">
    <text evidence="2">The sequence shown here is derived from an EMBL/GenBank/DDBJ whole genome shotgun (WGS) entry which is preliminary data.</text>
</comment>
<gene>
    <name evidence="2" type="ORF">FHR75_001366</name>
</gene>
<dbReference type="OMA" id="GPNRVNE"/>
<evidence type="ECO:0000259" key="1">
    <source>
        <dbReference type="Pfam" id="PF04073"/>
    </source>
</evidence>
<reference evidence="2 3" key="1">
    <citation type="submission" date="2020-08" db="EMBL/GenBank/DDBJ databases">
        <title>The Agave Microbiome: Exploring the role of microbial communities in plant adaptations to desert environments.</title>
        <authorList>
            <person name="Partida-Martinez L.P."/>
        </authorList>
    </citation>
    <scope>NUCLEOTIDE SEQUENCE [LARGE SCALE GENOMIC DNA]</scope>
    <source>
        <strain evidence="2 3">AS2.23</strain>
    </source>
</reference>
<protein>
    <submittedName>
        <fullName evidence="2">Prolyl-tRNA editing enzyme YbaK/EbsC (Cys-tRNA(Pro) deacylase)</fullName>
    </submittedName>
</protein>
<reference evidence="2 3" key="2">
    <citation type="submission" date="2020-08" db="EMBL/GenBank/DDBJ databases">
        <authorList>
            <person name="Partida-Martinez L."/>
            <person name="Huntemann M."/>
            <person name="Clum A."/>
            <person name="Wang J."/>
            <person name="Palaniappan K."/>
            <person name="Ritter S."/>
            <person name="Chen I.-M."/>
            <person name="Stamatis D."/>
            <person name="Reddy T."/>
            <person name="O'Malley R."/>
            <person name="Daum C."/>
            <person name="Shapiro N."/>
            <person name="Ivanova N."/>
            <person name="Kyrpides N."/>
            <person name="Woyke T."/>
        </authorList>
    </citation>
    <scope>NUCLEOTIDE SEQUENCE [LARGE SCALE GENOMIC DNA]</scope>
    <source>
        <strain evidence="2 3">AS2.23</strain>
    </source>
</reference>
<dbReference type="Proteomes" id="UP000533269">
    <property type="component" value="Unassembled WGS sequence"/>
</dbReference>
<dbReference type="CDD" id="cd04333">
    <property type="entry name" value="ProX_deacylase"/>
    <property type="match status" value="1"/>
</dbReference>
<dbReference type="EMBL" id="JACHVY010000001">
    <property type="protein sequence ID" value="MBB2900578.1"/>
    <property type="molecule type" value="Genomic_DNA"/>
</dbReference>
<organism evidence="2 3">
    <name type="scientific">Kineococcus radiotolerans</name>
    <dbReference type="NCBI Taxonomy" id="131568"/>
    <lineage>
        <taxon>Bacteria</taxon>
        <taxon>Bacillati</taxon>
        <taxon>Actinomycetota</taxon>
        <taxon>Actinomycetes</taxon>
        <taxon>Kineosporiales</taxon>
        <taxon>Kineosporiaceae</taxon>
        <taxon>Kineococcus</taxon>
    </lineage>
</organism>
<dbReference type="PANTHER" id="PTHR30411:SF1">
    <property type="entry name" value="CYTOPLASMIC PROTEIN"/>
    <property type="match status" value="1"/>
</dbReference>
<evidence type="ECO:0000313" key="2">
    <source>
        <dbReference type="EMBL" id="MBB2900578.1"/>
    </source>
</evidence>
<dbReference type="Gene3D" id="3.90.960.10">
    <property type="entry name" value="YbaK/aminoacyl-tRNA synthetase-associated domain"/>
    <property type="match status" value="1"/>
</dbReference>